<evidence type="ECO:0000313" key="1">
    <source>
        <dbReference type="EMBL" id="KAI8421996.1"/>
    </source>
</evidence>
<proteinExistence type="predicted"/>
<gene>
    <name evidence="1" type="ORF">MSG28_009901</name>
</gene>
<protein>
    <submittedName>
        <fullName evidence="1">Uncharacterized protein</fullName>
    </submittedName>
</protein>
<dbReference type="Proteomes" id="UP001064048">
    <property type="component" value="Chromosome 16"/>
</dbReference>
<dbReference type="EMBL" id="CM046116">
    <property type="protein sequence ID" value="KAI8421996.1"/>
    <property type="molecule type" value="Genomic_DNA"/>
</dbReference>
<reference evidence="1 2" key="1">
    <citation type="journal article" date="2022" name="Genome Biol. Evol.">
        <title>The Spruce Budworm Genome: Reconstructing the Evolutionary History of Antifreeze Proteins.</title>
        <authorList>
            <person name="Beliveau C."/>
            <person name="Gagne P."/>
            <person name="Picq S."/>
            <person name="Vernygora O."/>
            <person name="Keeling C.I."/>
            <person name="Pinkney K."/>
            <person name="Doucet D."/>
            <person name="Wen F."/>
            <person name="Johnston J.S."/>
            <person name="Maaroufi H."/>
            <person name="Boyle B."/>
            <person name="Laroche J."/>
            <person name="Dewar K."/>
            <person name="Juretic N."/>
            <person name="Blackburn G."/>
            <person name="Nisole A."/>
            <person name="Brunet B."/>
            <person name="Brandao M."/>
            <person name="Lumley L."/>
            <person name="Duan J."/>
            <person name="Quan G."/>
            <person name="Lucarotti C.J."/>
            <person name="Roe A.D."/>
            <person name="Sperling F.A.H."/>
            <person name="Levesque R.C."/>
            <person name="Cusson M."/>
        </authorList>
    </citation>
    <scope>NUCLEOTIDE SEQUENCE [LARGE SCALE GENOMIC DNA]</scope>
    <source>
        <strain evidence="1">Glfc:IPQL:Cfum</strain>
    </source>
</reference>
<accession>A0ACC0JD56</accession>
<evidence type="ECO:0000313" key="2">
    <source>
        <dbReference type="Proteomes" id="UP001064048"/>
    </source>
</evidence>
<keyword evidence="2" id="KW-1185">Reference proteome</keyword>
<sequence length="546" mass="61288">MVNKSLRVLIQQGWLEGEKKLLITGNGTYYSFKGIPYAAPPVGRWRFKEPQPPGSWTGIRKATEHGPVCPQFDLLKNQICPGSEDCLYLNVYTRDLKPEKQFAVMVFIHGGGFKLGSGNDDNYGPDFLVEHDVVLVTINYRLDVLGFLCLDTIDVPGNAGMKDQVAALKWVKNNINQFGGDPRNITVFGQSAGGASTSLHVISPLSNGLFNRALTMSGTAFSEWAMTERPLERAFALGRKLGINTEDPVKLQKFLQNVPVEKLVNIQIALNDYEEKTNYMWRVNQFGPTVEKRLGQDAFLVENPLDLLTKGAGKDIDVMIGYTNEEGILGISTFAKTWVDSFSKTPDLFLPASIVTNSTPDKVSELSQRAFNRYFGDKDLNEQCVRGIVTYMTEKAIYPIKKYIHLLSKSSKSRRYFYRFCCLSDRNIYGLPGQQYGIAGASHLDDMVYLFDPKQLNLKLDTNSQTYDMIKLSCKVFTNFAKFGNPTPDSSLGVKWPEYSNYSNNHLDISDKLILGTNVDEDVVAFWQKIFQDASTPNDNFLSIKS</sequence>
<comment type="caution">
    <text evidence="1">The sequence shown here is derived from an EMBL/GenBank/DDBJ whole genome shotgun (WGS) entry which is preliminary data.</text>
</comment>
<organism evidence="1 2">
    <name type="scientific">Choristoneura fumiferana</name>
    <name type="common">Spruce budworm moth</name>
    <name type="synonym">Archips fumiferana</name>
    <dbReference type="NCBI Taxonomy" id="7141"/>
    <lineage>
        <taxon>Eukaryota</taxon>
        <taxon>Metazoa</taxon>
        <taxon>Ecdysozoa</taxon>
        <taxon>Arthropoda</taxon>
        <taxon>Hexapoda</taxon>
        <taxon>Insecta</taxon>
        <taxon>Pterygota</taxon>
        <taxon>Neoptera</taxon>
        <taxon>Endopterygota</taxon>
        <taxon>Lepidoptera</taxon>
        <taxon>Glossata</taxon>
        <taxon>Ditrysia</taxon>
        <taxon>Tortricoidea</taxon>
        <taxon>Tortricidae</taxon>
        <taxon>Tortricinae</taxon>
        <taxon>Choristoneura</taxon>
    </lineage>
</organism>
<name>A0ACC0JD56_CHOFU</name>